<sequence length="691" mass="76079">MVDPATVAEQRRELIPRFDDPVWSLTFTSDNPSTTSDRIQWQSFPAELREQFRHAVWALLNFPVPDTVLTRGGSTMRARLSPQRMFDTAVTWRVFATWLSERGITELAQATTDVLADYGNYVVKARKVARNTATSHLIALTRLRAFAPHLPTRSRIGAPPWETEGLDDYLPAATAAGENSTEPISPATMGPLLIWALKFTEEFADDILAARAVEQRLRRVVAQTPDTDLPRGTPPALIAYLEDLEATGKPLPTHTTLRAGAAATYIAAITGTPHKKAHRVLKTPRWQRYRKTNPGRCPLDIPITGLIEGEPWVSAIDFDQVEPFVRLLSTACFVVIAYLTGMRPSEVLALEVGCCPEPRPGRDDSSGGRRHLIHARHFKTARDADGNHRSAGELREVPWVAVPPVVTAIRVLERLNGPAGLLFPTQRGERHGRSLVRGTVVQWVEGFVGWVNEHTTRPGRGVAIPADPHGNIGTARFRRSLAWHIARRPGGLVALAVQYGHMRTVISEGYATRQRDGIHELLDLETARAVAEQLSEVHDALDHGEGVSGPAARRLIRAAHEQHDRFGGLVTTPRQAKALLSDPALTVFDNADAYLACNYDPGKALCNPANASGPTPTPSLDRCRTNCSNIARTDTHARQLRTAADQIRAQADSPLVPQPVAERLKHRAASLIELADTHDRTRITTTDPEPR</sequence>
<organism evidence="2 3">
    <name type="scientific">Nocardia puris</name>
    <dbReference type="NCBI Taxonomy" id="208602"/>
    <lineage>
        <taxon>Bacteria</taxon>
        <taxon>Bacillati</taxon>
        <taxon>Actinomycetota</taxon>
        <taxon>Actinomycetes</taxon>
        <taxon>Mycobacteriales</taxon>
        <taxon>Nocardiaceae</taxon>
        <taxon>Nocardia</taxon>
    </lineage>
</organism>
<dbReference type="SUPFAM" id="SSF56349">
    <property type="entry name" value="DNA breaking-rejoining enzymes"/>
    <property type="match status" value="1"/>
</dbReference>
<dbReference type="GO" id="GO:0003677">
    <property type="term" value="F:DNA binding"/>
    <property type="evidence" value="ECO:0007669"/>
    <property type="project" value="InterPro"/>
</dbReference>
<proteinExistence type="predicted"/>
<name>A0A366D7B3_9NOCA</name>
<evidence type="ECO:0000256" key="1">
    <source>
        <dbReference type="ARBA" id="ARBA00023172"/>
    </source>
</evidence>
<evidence type="ECO:0008006" key="4">
    <source>
        <dbReference type="Google" id="ProtNLM"/>
    </source>
</evidence>
<dbReference type="InterPro" id="IPR011010">
    <property type="entry name" value="DNA_brk_join_enz"/>
</dbReference>
<dbReference type="InterPro" id="IPR013762">
    <property type="entry name" value="Integrase-like_cat_sf"/>
</dbReference>
<dbReference type="Gene3D" id="1.10.443.10">
    <property type="entry name" value="Intergrase catalytic core"/>
    <property type="match status" value="1"/>
</dbReference>
<dbReference type="GO" id="GO:0006310">
    <property type="term" value="P:DNA recombination"/>
    <property type="evidence" value="ECO:0007669"/>
    <property type="project" value="UniProtKB-KW"/>
</dbReference>
<dbReference type="STRING" id="1210090.GCA_001613185_06627"/>
<dbReference type="EMBL" id="QNRE01000015">
    <property type="protein sequence ID" value="RBO85344.1"/>
    <property type="molecule type" value="Genomic_DNA"/>
</dbReference>
<dbReference type="GO" id="GO:0015074">
    <property type="term" value="P:DNA integration"/>
    <property type="evidence" value="ECO:0007669"/>
    <property type="project" value="InterPro"/>
</dbReference>
<evidence type="ECO:0000313" key="2">
    <source>
        <dbReference type="EMBL" id="RBO85344.1"/>
    </source>
</evidence>
<keyword evidence="1" id="KW-0233">DNA recombination</keyword>
<evidence type="ECO:0000313" key="3">
    <source>
        <dbReference type="Proteomes" id="UP000252586"/>
    </source>
</evidence>
<dbReference type="AlphaFoldDB" id="A0A366D7B3"/>
<gene>
    <name evidence="2" type="ORF">DFR74_115192</name>
</gene>
<keyword evidence="3" id="KW-1185">Reference proteome</keyword>
<protein>
    <recommendedName>
        <fullName evidence="4">Integrase</fullName>
    </recommendedName>
</protein>
<comment type="caution">
    <text evidence="2">The sequence shown here is derived from an EMBL/GenBank/DDBJ whole genome shotgun (WGS) entry which is preliminary data.</text>
</comment>
<reference evidence="2 3" key="1">
    <citation type="submission" date="2018-06" db="EMBL/GenBank/DDBJ databases">
        <title>Genomic Encyclopedia of Type Strains, Phase IV (KMG-IV): sequencing the most valuable type-strain genomes for metagenomic binning, comparative biology and taxonomic classification.</title>
        <authorList>
            <person name="Goeker M."/>
        </authorList>
    </citation>
    <scope>NUCLEOTIDE SEQUENCE [LARGE SCALE GENOMIC DNA]</scope>
    <source>
        <strain evidence="2 3">DSM 44599</strain>
    </source>
</reference>
<dbReference type="Proteomes" id="UP000252586">
    <property type="component" value="Unassembled WGS sequence"/>
</dbReference>
<accession>A0A366D7B3</accession>